<dbReference type="AlphaFoldDB" id="E6PNZ8"/>
<dbReference type="EMBL" id="CABM01000030">
    <property type="protein sequence ID" value="CBH96650.1"/>
    <property type="molecule type" value="Genomic_DNA"/>
</dbReference>
<proteinExistence type="predicted"/>
<protein>
    <submittedName>
        <fullName evidence="2">Uncharacterized protein</fullName>
    </submittedName>
</protein>
<evidence type="ECO:0000313" key="2">
    <source>
        <dbReference type="EMBL" id="CBH96650.1"/>
    </source>
</evidence>
<comment type="caution">
    <text evidence="2">The sequence shown here is derived from an EMBL/GenBank/DDBJ whole genome shotgun (WGS) entry which is preliminary data.</text>
</comment>
<evidence type="ECO:0000256" key="1">
    <source>
        <dbReference type="SAM" id="MobiDB-lite"/>
    </source>
</evidence>
<reference evidence="2" key="1">
    <citation type="submission" date="2009-10" db="EMBL/GenBank/DDBJ databases">
        <title>Diversity of trophic interactions inside an arsenic-rich microbial ecosystem.</title>
        <authorList>
            <person name="Bertin P.N."/>
            <person name="Heinrich-Salmeron A."/>
            <person name="Pelletier E."/>
            <person name="Goulhen-Chollet F."/>
            <person name="Arsene-Ploetze F."/>
            <person name="Gallien S."/>
            <person name="Calteau A."/>
            <person name="Vallenet D."/>
            <person name="Casiot C."/>
            <person name="Chane-Woon-Ming B."/>
            <person name="Giloteaux L."/>
            <person name="Barakat M."/>
            <person name="Bonnefoy V."/>
            <person name="Bruneel O."/>
            <person name="Chandler M."/>
            <person name="Cleiss J."/>
            <person name="Duran R."/>
            <person name="Elbaz-Poulichet F."/>
            <person name="Fonknechten N."/>
            <person name="Lauga B."/>
            <person name="Mornico D."/>
            <person name="Ortet P."/>
            <person name="Schaeffer C."/>
            <person name="Siguier P."/>
            <person name="Alexander Thil Smith A."/>
            <person name="Van Dorsselaer A."/>
            <person name="Weissenbach J."/>
            <person name="Medigue C."/>
            <person name="Le Paslier D."/>
        </authorList>
    </citation>
    <scope>NUCLEOTIDE SEQUENCE</scope>
</reference>
<sequence length="331" mass="36950">MAAWATSSRSTSSQAGNSCTSASCSTPSRAGGWSRWTPNVCGRTMRRPCGAGSTVWRHTRPRRGACWATRRKRCCALTGSTWRARPWASSRAGFRCSRFWARARMGRSRCAWSSPPHCARRKVNIRSIGNICTPNQTPMRPRKRCGLACVLPRLPRHNGAWPSSEPLTRSVPELEMSNPQAARPERRNRRDAWLMTCPCWRRRSGTASDAKARARADPFGASMAGALQKPGCPGCVNLAEGGRQHVFSFLNGNYGERPIIGELNKSLGFCPKRDAVLMECPANVRRWRNVGPTARAPWRSRRQPNPSFDLHFSQRSGTFHVITPKFPDCRS</sequence>
<feature type="region of interest" description="Disordered" evidence="1">
    <location>
        <begin position="1"/>
        <end position="32"/>
    </location>
</feature>
<accession>E6PNZ8</accession>
<name>E6PNZ8_9ZZZZ</name>
<feature type="compositionally biased region" description="Polar residues" evidence="1">
    <location>
        <begin position="19"/>
        <end position="28"/>
    </location>
</feature>
<feature type="compositionally biased region" description="Low complexity" evidence="1">
    <location>
        <begin position="1"/>
        <end position="18"/>
    </location>
</feature>
<gene>
    <name evidence="2" type="ORF">CARN2_2365</name>
</gene>
<organism evidence="2">
    <name type="scientific">mine drainage metagenome</name>
    <dbReference type="NCBI Taxonomy" id="410659"/>
    <lineage>
        <taxon>unclassified sequences</taxon>
        <taxon>metagenomes</taxon>
        <taxon>ecological metagenomes</taxon>
    </lineage>
</organism>